<dbReference type="AlphaFoldDB" id="A0ABD3PSY1"/>
<feature type="transmembrane region" description="Helical" evidence="6">
    <location>
        <begin position="500"/>
        <end position="519"/>
    </location>
</feature>
<feature type="region of interest" description="Disordered" evidence="5">
    <location>
        <begin position="84"/>
        <end position="135"/>
    </location>
</feature>
<feature type="transmembrane region" description="Helical" evidence="6">
    <location>
        <begin position="276"/>
        <end position="300"/>
    </location>
</feature>
<dbReference type="InterPro" id="IPR018490">
    <property type="entry name" value="cNMP-bd_dom_sf"/>
</dbReference>
<feature type="region of interest" description="Disordered" evidence="5">
    <location>
        <begin position="687"/>
        <end position="716"/>
    </location>
</feature>
<evidence type="ECO:0000256" key="3">
    <source>
        <dbReference type="ARBA" id="ARBA00022989"/>
    </source>
</evidence>
<reference evidence="9 10" key="1">
    <citation type="journal article" date="2020" name="G3 (Bethesda)">
        <title>Improved Reference Genome for Cyclotella cryptica CCMP332, a Model for Cell Wall Morphogenesis, Salinity Adaptation, and Lipid Production in Diatoms (Bacillariophyta).</title>
        <authorList>
            <person name="Roberts W.R."/>
            <person name="Downey K.M."/>
            <person name="Ruck E.C."/>
            <person name="Traller J.C."/>
            <person name="Alverson A.J."/>
        </authorList>
    </citation>
    <scope>NUCLEOTIDE SEQUENCE [LARGE SCALE GENOMIC DNA]</scope>
    <source>
        <strain evidence="9 10">CCMP332</strain>
    </source>
</reference>
<evidence type="ECO:0000259" key="8">
    <source>
        <dbReference type="PROSITE" id="PS50801"/>
    </source>
</evidence>
<comment type="caution">
    <text evidence="9">The sequence shown here is derived from an EMBL/GenBank/DDBJ whole genome shotgun (WGS) entry which is preliminary data.</text>
</comment>
<comment type="subcellular location">
    <subcellularLocation>
        <location evidence="1">Membrane</location>
        <topology evidence="1">Multi-pass membrane protein</topology>
    </subcellularLocation>
</comment>
<organism evidence="9 10">
    <name type="scientific">Cyclotella cryptica</name>
    <dbReference type="NCBI Taxonomy" id="29204"/>
    <lineage>
        <taxon>Eukaryota</taxon>
        <taxon>Sar</taxon>
        <taxon>Stramenopiles</taxon>
        <taxon>Ochrophyta</taxon>
        <taxon>Bacillariophyta</taxon>
        <taxon>Coscinodiscophyceae</taxon>
        <taxon>Thalassiosirophycidae</taxon>
        <taxon>Stephanodiscales</taxon>
        <taxon>Stephanodiscaceae</taxon>
        <taxon>Cyclotella</taxon>
    </lineage>
</organism>
<name>A0ABD3PSY1_9STRA</name>
<dbReference type="PROSITE" id="PS50801">
    <property type="entry name" value="STAS"/>
    <property type="match status" value="1"/>
</dbReference>
<evidence type="ECO:0000259" key="7">
    <source>
        <dbReference type="PROSITE" id="PS50042"/>
    </source>
</evidence>
<feature type="transmembrane region" description="Helical" evidence="6">
    <location>
        <begin position="242"/>
        <end position="264"/>
    </location>
</feature>
<feature type="transmembrane region" description="Helical" evidence="6">
    <location>
        <begin position="749"/>
        <end position="775"/>
    </location>
</feature>
<dbReference type="Pfam" id="PF00027">
    <property type="entry name" value="cNMP_binding"/>
    <property type="match status" value="1"/>
</dbReference>
<dbReference type="PROSITE" id="PS50042">
    <property type="entry name" value="CNMP_BINDING_3"/>
    <property type="match status" value="1"/>
</dbReference>
<evidence type="ECO:0000313" key="9">
    <source>
        <dbReference type="EMBL" id="KAL3791245.1"/>
    </source>
</evidence>
<dbReference type="InterPro" id="IPR036513">
    <property type="entry name" value="STAS_dom_sf"/>
</dbReference>
<dbReference type="InterPro" id="IPR014710">
    <property type="entry name" value="RmlC-like_jellyroll"/>
</dbReference>
<keyword evidence="3 6" id="KW-1133">Transmembrane helix</keyword>
<evidence type="ECO:0008006" key="11">
    <source>
        <dbReference type="Google" id="ProtNLM"/>
    </source>
</evidence>
<dbReference type="SUPFAM" id="SSF51206">
    <property type="entry name" value="cAMP-binding domain-like"/>
    <property type="match status" value="1"/>
</dbReference>
<feature type="domain" description="STAS" evidence="8">
    <location>
        <begin position="617"/>
        <end position="740"/>
    </location>
</feature>
<dbReference type="InterPro" id="IPR000595">
    <property type="entry name" value="cNMP-bd_dom"/>
</dbReference>
<feature type="transmembrane region" description="Helical" evidence="6">
    <location>
        <begin position="469"/>
        <end position="491"/>
    </location>
</feature>
<dbReference type="InterPro" id="IPR002645">
    <property type="entry name" value="STAS_dom"/>
</dbReference>
<evidence type="ECO:0000256" key="5">
    <source>
        <dbReference type="SAM" id="MobiDB-lite"/>
    </source>
</evidence>
<dbReference type="CDD" id="cd00038">
    <property type="entry name" value="CAP_ED"/>
    <property type="match status" value="1"/>
</dbReference>
<accession>A0ABD3PSY1</accession>
<feature type="domain" description="Cyclic nucleotide-binding" evidence="7">
    <location>
        <begin position="900"/>
        <end position="1006"/>
    </location>
</feature>
<dbReference type="GO" id="GO:0016020">
    <property type="term" value="C:membrane"/>
    <property type="evidence" value="ECO:0007669"/>
    <property type="project" value="UniProtKB-SubCell"/>
</dbReference>
<dbReference type="Gene3D" id="3.30.750.24">
    <property type="entry name" value="STAS domain"/>
    <property type="match status" value="1"/>
</dbReference>
<dbReference type="EMBL" id="JABMIG020000116">
    <property type="protein sequence ID" value="KAL3791245.1"/>
    <property type="molecule type" value="Genomic_DNA"/>
</dbReference>
<sequence>MEASTVLRKSYGSVGGGELRSANNSSPQPIHLHPTLDALDVGPHAFRSSVPQPISQSPETKTLDVSQNRRMQCLSMPATLNSPLLRRNFSSPGDKLKSEKHSTLPQSYDPSLCTPMVREKSPDHRNGNGVENSKEETNKNESFLYYVIYAFVNSIMCLPCLYGYASVIFNHAIYQPHINALSKLVIFSSVIHQCCFTLFSTLPFSIGQVQDAGLIFLSAMSNKIASRILEDPGGDAEDVAEVILSTTIVLLGLATASLGAVLILMGKFRLADVVAYLPLPVVGGYLAFIGYFCLEAGVALCINDTIMKPSDWTLLLDEHSLLLAIPGILSGIALTAVARKCEDEAMLPISMVVIPVVFYIVLFTGGWTIEEAREGGWVGETSPPVPVVDLFHLVDFGKVRWDLFKDLIPTWLGEYLFPDPFGEHCLAYHVLTDIDAILGMTFVVSFSSCLDVAAISMDMGQALDTNNELMTVGISNFVSGCLGGFTGSYIFSQTIFTSRWIGILVGLSFLAVVISTVNFLEITPLFFLGSTLIFIGFDLMYEWIAEVRHKLLLSEYLVLLATFVAIQFLGIDGGIGLGIVVAIFDFVLTTASVSSVSRIRRRSLAFYGPQERAYIENNVYSMQYPKILILEVRGAVFFGSSIQVLSNILDAAGINASIQEKAEISRVNSPLPHHSRMNSIRISESLSPASISPGTRRLNRRQENRKESDKPKPVSVDHHMPRFLVLDLSSVSNVDASAARGRESLTTTVFLLVIFVLEYLTFFICLDPIGCFLQLAKMCAARRIVVCAAGQNGRIDWIMQTHDCANHIDAEEMTSGSFDKNQKIILFDDLNDALQFCEKILVAEKPSNLAFKRFEDLAGPSGEITSISLSTAFTHFIGVEPDHAKALEEYEKSKLSFHTETRYKLGETIFCSGTNADGFYIVLSGSVVILKDGNRSDNEIVSGAGKQHVITRRNIIESGQVSRILSVGSIFGFVDFVLQRPRTFSVVAGAENVLIAKCHRDGLDRLKADNPAMDRIVDKVLLLCSAVELASRDP</sequence>
<keyword evidence="2 6" id="KW-0812">Transmembrane</keyword>
<evidence type="ECO:0000256" key="4">
    <source>
        <dbReference type="ARBA" id="ARBA00023136"/>
    </source>
</evidence>
<evidence type="ECO:0000256" key="1">
    <source>
        <dbReference type="ARBA" id="ARBA00004141"/>
    </source>
</evidence>
<feature type="compositionally biased region" description="Basic and acidic residues" evidence="5">
    <location>
        <begin position="700"/>
        <end position="716"/>
    </location>
</feature>
<dbReference type="InterPro" id="IPR052706">
    <property type="entry name" value="Membrane-Transporter-like"/>
</dbReference>
<keyword evidence="4 6" id="KW-0472">Membrane</keyword>
<protein>
    <recommendedName>
        <fullName evidence="11">Sulfate transporter</fullName>
    </recommendedName>
</protein>
<feature type="transmembrane region" description="Helical" evidence="6">
    <location>
        <begin position="345"/>
        <end position="369"/>
    </location>
</feature>
<evidence type="ECO:0000256" key="6">
    <source>
        <dbReference type="SAM" id="Phobius"/>
    </source>
</evidence>
<dbReference type="PANTHER" id="PTHR43310:SF2">
    <property type="entry name" value="SLC26A_SULP TRANSPORTER DOMAIN-CONTAINING PROTEIN"/>
    <property type="match status" value="1"/>
</dbReference>
<gene>
    <name evidence="9" type="ORF">HJC23_000862</name>
</gene>
<dbReference type="PANTHER" id="PTHR43310">
    <property type="entry name" value="SULFATE TRANSPORTER YBAR-RELATED"/>
    <property type="match status" value="1"/>
</dbReference>
<feature type="transmembrane region" description="Helical" evidence="6">
    <location>
        <begin position="525"/>
        <end position="544"/>
    </location>
</feature>
<feature type="transmembrane region" description="Helical" evidence="6">
    <location>
        <begin position="320"/>
        <end position="338"/>
    </location>
</feature>
<feature type="compositionally biased region" description="Basic and acidic residues" evidence="5">
    <location>
        <begin position="117"/>
        <end position="135"/>
    </location>
</feature>
<proteinExistence type="predicted"/>
<dbReference type="Gene3D" id="2.60.120.10">
    <property type="entry name" value="Jelly Rolls"/>
    <property type="match status" value="1"/>
</dbReference>
<dbReference type="Proteomes" id="UP001516023">
    <property type="component" value="Unassembled WGS sequence"/>
</dbReference>
<keyword evidence="10" id="KW-1185">Reference proteome</keyword>
<feature type="compositionally biased region" description="Polar residues" evidence="5">
    <location>
        <begin position="49"/>
        <end position="67"/>
    </location>
</feature>
<dbReference type="Pfam" id="PF00916">
    <property type="entry name" value="Sulfate_transp"/>
    <property type="match status" value="1"/>
</dbReference>
<evidence type="ECO:0000256" key="2">
    <source>
        <dbReference type="ARBA" id="ARBA00022692"/>
    </source>
</evidence>
<feature type="region of interest" description="Disordered" evidence="5">
    <location>
        <begin position="1"/>
        <end position="67"/>
    </location>
</feature>
<dbReference type="InterPro" id="IPR011547">
    <property type="entry name" value="SLC26A/SulP_dom"/>
</dbReference>
<feature type="transmembrane region" description="Helical" evidence="6">
    <location>
        <begin position="143"/>
        <end position="164"/>
    </location>
</feature>
<feature type="transmembrane region" description="Helical" evidence="6">
    <location>
        <begin position="575"/>
        <end position="596"/>
    </location>
</feature>
<evidence type="ECO:0000313" key="10">
    <source>
        <dbReference type="Proteomes" id="UP001516023"/>
    </source>
</evidence>
<feature type="transmembrane region" description="Helical" evidence="6">
    <location>
        <begin position="551"/>
        <end position="569"/>
    </location>
</feature>